<comment type="subcellular location">
    <subcellularLocation>
        <location evidence="1">Cell membrane</location>
        <topology evidence="1">Multi-pass membrane protein</topology>
    </subcellularLocation>
</comment>
<feature type="transmembrane region" description="Helical" evidence="7">
    <location>
        <begin position="371"/>
        <end position="391"/>
    </location>
</feature>
<dbReference type="GO" id="GO:0005886">
    <property type="term" value="C:plasma membrane"/>
    <property type="evidence" value="ECO:0007669"/>
    <property type="project" value="UniProtKB-SubCell"/>
</dbReference>
<keyword evidence="5 7" id="KW-0472">Membrane</keyword>
<dbReference type="PANTHER" id="PTHR30572">
    <property type="entry name" value="MEMBRANE COMPONENT OF TRANSPORTER-RELATED"/>
    <property type="match status" value="1"/>
</dbReference>
<dbReference type="Pfam" id="PF02687">
    <property type="entry name" value="FtsX"/>
    <property type="match status" value="1"/>
</dbReference>
<reference evidence="11" key="1">
    <citation type="journal article" date="2010" name="Stand. Genomic Sci.">
        <title>Complete genome sequence of Syntrophothermus lipocalidus type strain (TGB-C1T).</title>
        <authorList>
            <consortium name="US DOE Joint Genome Institute (JGI-PGF)"/>
            <person name="Djao O."/>
            <person name="Zhang X."/>
            <person name="Lucas S."/>
            <person name="Lapidus A."/>
            <person name="Glavina Del Rio T."/>
            <person name="Nolan M."/>
            <person name="Tice H."/>
            <person name="Cheng J."/>
            <person name="Han C."/>
            <person name="Tapia R."/>
            <person name="Goodwin L."/>
            <person name="Pitluck S."/>
            <person name="Liolios K."/>
            <person name="Ivanova N."/>
            <person name="Mavromatis K."/>
            <person name="Mikhailova N."/>
            <person name="Ovchinnikova G."/>
            <person name="Pati A."/>
            <person name="Brambilla E."/>
            <person name="Chen A."/>
            <person name="Palaniappan K."/>
            <person name="Land M."/>
            <person name="Hauser L."/>
            <person name="Chang Y."/>
            <person name="Jeffries C."/>
            <person name="Rohde M."/>
            <person name="Sikorski J."/>
            <person name="Spring S."/>
            <person name="Goker M."/>
            <person name="Detter J."/>
            <person name="Woyke T."/>
            <person name="Bristow J."/>
            <person name="Eisen J."/>
            <person name="Markowitz V."/>
            <person name="Hugenholtz P."/>
            <person name="Kyrpides N."/>
            <person name="Klenk H."/>
        </authorList>
    </citation>
    <scope>NUCLEOTIDE SEQUENCE [LARGE SCALE GENOMIC DNA]</scope>
    <source>
        <strain evidence="11">DSM 12680 / TGB-C1</strain>
    </source>
</reference>
<evidence type="ECO:0000256" key="3">
    <source>
        <dbReference type="ARBA" id="ARBA00022692"/>
    </source>
</evidence>
<comment type="similarity">
    <text evidence="6">Belongs to the ABC-4 integral membrane protein family.</text>
</comment>
<keyword evidence="4 7" id="KW-1133">Transmembrane helix</keyword>
<feature type="domain" description="ABC3 transporter permease C-terminal" evidence="8">
    <location>
        <begin position="288"/>
        <end position="401"/>
    </location>
</feature>
<protein>
    <recommendedName>
        <fullName evidence="12">Multidrug ABC transporter substrate-binding protein</fullName>
    </recommendedName>
</protein>
<dbReference type="KEGG" id="slp:Slip_0091"/>
<sequence length="408" mass="43310">MNRLSVKPEILAQFCFQALKANKLRSFLTMLGIIIGVAAVIVMTAIGHGTQEQVLSRINQLGADRLTVMPGGGGQFGRGNPQATKLTMSDAEDIAKLSSVKAVAPVVRLGILVTRANYSSETSITGTTPDIAQISSLVIQEGRFISEQDVKSMRPVAVLGQTAYENLFPAGANPIGAEIRMQGVAFKVVGLLASVGAQEMTDQDDVIYVPITTAQIRLLGTQDRINSLIIQAQSPQATEQAQTEITALLRKAHGLTDSDTDDFRVINNAQIQEQAESVTGILTLFLAAVAGISLVVGGIGIMNIMLVSVTERTREIGIRKAIGASREDILAQFLLEAVLMCFTGSLVGIILGAGTTKVFTWIVGWPTSISLSSVILAIVTACAIGIFFGYYPARQASSLDPAQALSYE</sequence>
<proteinExistence type="inferred from homology"/>
<dbReference type="AlphaFoldDB" id="D7CIM6"/>
<evidence type="ECO:0000313" key="10">
    <source>
        <dbReference type="EMBL" id="ADI00891.1"/>
    </source>
</evidence>
<feature type="transmembrane region" description="Helical" evidence="7">
    <location>
        <begin position="27"/>
        <end position="47"/>
    </location>
</feature>
<dbReference type="Pfam" id="PF12704">
    <property type="entry name" value="MacB_PCD"/>
    <property type="match status" value="1"/>
</dbReference>
<evidence type="ECO:0000259" key="9">
    <source>
        <dbReference type="Pfam" id="PF12704"/>
    </source>
</evidence>
<gene>
    <name evidence="10" type="ordered locus">Slip_0091</name>
</gene>
<keyword evidence="2" id="KW-1003">Cell membrane</keyword>
<dbReference type="InterPro" id="IPR050250">
    <property type="entry name" value="Macrolide_Exporter_MacB"/>
</dbReference>
<dbReference type="GO" id="GO:0022857">
    <property type="term" value="F:transmembrane transporter activity"/>
    <property type="evidence" value="ECO:0007669"/>
    <property type="project" value="TreeGrafter"/>
</dbReference>
<name>D7CIM6_SYNLT</name>
<dbReference type="Proteomes" id="UP000000378">
    <property type="component" value="Chromosome"/>
</dbReference>
<feature type="transmembrane region" description="Helical" evidence="7">
    <location>
        <begin position="329"/>
        <end position="351"/>
    </location>
</feature>
<feature type="domain" description="MacB-like periplasmic core" evidence="9">
    <location>
        <begin position="26"/>
        <end position="248"/>
    </location>
</feature>
<evidence type="ECO:0000256" key="2">
    <source>
        <dbReference type="ARBA" id="ARBA00022475"/>
    </source>
</evidence>
<dbReference type="HOGENOM" id="CLU_000604_8_0_9"/>
<evidence type="ECO:0000256" key="6">
    <source>
        <dbReference type="ARBA" id="ARBA00038076"/>
    </source>
</evidence>
<evidence type="ECO:0000256" key="4">
    <source>
        <dbReference type="ARBA" id="ARBA00022989"/>
    </source>
</evidence>
<dbReference type="PANTHER" id="PTHR30572:SF4">
    <property type="entry name" value="ABC TRANSPORTER PERMEASE YTRF"/>
    <property type="match status" value="1"/>
</dbReference>
<organism evidence="10 11">
    <name type="scientific">Syntrophothermus lipocalidus (strain DSM 12680 / TGB-C1)</name>
    <dbReference type="NCBI Taxonomy" id="643648"/>
    <lineage>
        <taxon>Bacteria</taxon>
        <taxon>Bacillati</taxon>
        <taxon>Bacillota</taxon>
        <taxon>Clostridia</taxon>
        <taxon>Eubacteriales</taxon>
        <taxon>Syntrophomonadaceae</taxon>
        <taxon>Syntrophothermus</taxon>
    </lineage>
</organism>
<evidence type="ECO:0008006" key="12">
    <source>
        <dbReference type="Google" id="ProtNLM"/>
    </source>
</evidence>
<feature type="transmembrane region" description="Helical" evidence="7">
    <location>
        <begin position="281"/>
        <end position="308"/>
    </location>
</feature>
<reference evidence="10 11" key="2">
    <citation type="journal article" date="2010" name="Stand. Genomic Sci.">
        <title>Complete genome sequence of Syntrophothermus lipocalidus type strain (TGB-C1).</title>
        <authorList>
            <person name="Djao O.D."/>
            <person name="Zhang X."/>
            <person name="Lucas S."/>
            <person name="Lapidus A."/>
            <person name="Del Rio T.G."/>
            <person name="Nolan M."/>
            <person name="Tice H."/>
            <person name="Cheng J.F."/>
            <person name="Han C."/>
            <person name="Tapia R."/>
            <person name="Goodwin L."/>
            <person name="Pitluck S."/>
            <person name="Liolios K."/>
            <person name="Ivanova N."/>
            <person name="Mavromatis K."/>
            <person name="Mikhailova N."/>
            <person name="Ovchinnikova G."/>
            <person name="Pati A."/>
            <person name="Brambilla E."/>
            <person name="Chen A."/>
            <person name="Palaniappan K."/>
            <person name="Land M."/>
            <person name="Hauser L."/>
            <person name="Chang Y.J."/>
            <person name="Jeffries C.D."/>
            <person name="Rohde M."/>
            <person name="Sikorski J."/>
            <person name="Spring S."/>
            <person name="Goker M."/>
            <person name="Detter J.C."/>
            <person name="Woyke T."/>
            <person name="Bristow J."/>
            <person name="Eisen J.A."/>
            <person name="Markowitz V."/>
            <person name="Hugenholtz P."/>
            <person name="Kyrpides N.C."/>
            <person name="Klenk H.P."/>
        </authorList>
    </citation>
    <scope>NUCLEOTIDE SEQUENCE [LARGE SCALE GENOMIC DNA]</scope>
    <source>
        <strain evidence="11">DSM 12680 / TGB-C1</strain>
    </source>
</reference>
<evidence type="ECO:0000256" key="1">
    <source>
        <dbReference type="ARBA" id="ARBA00004651"/>
    </source>
</evidence>
<dbReference type="eggNOG" id="COG0577">
    <property type="taxonomic scope" value="Bacteria"/>
</dbReference>
<keyword evidence="11" id="KW-1185">Reference proteome</keyword>
<dbReference type="RefSeq" id="WP_013174295.1">
    <property type="nucleotide sequence ID" value="NC_014220.1"/>
</dbReference>
<dbReference type="InterPro" id="IPR003838">
    <property type="entry name" value="ABC3_permease_C"/>
</dbReference>
<keyword evidence="3 7" id="KW-0812">Transmembrane</keyword>
<evidence type="ECO:0000259" key="8">
    <source>
        <dbReference type="Pfam" id="PF02687"/>
    </source>
</evidence>
<evidence type="ECO:0000256" key="7">
    <source>
        <dbReference type="SAM" id="Phobius"/>
    </source>
</evidence>
<dbReference type="EMBL" id="CP002048">
    <property type="protein sequence ID" value="ADI00891.1"/>
    <property type="molecule type" value="Genomic_DNA"/>
</dbReference>
<accession>D7CIM6</accession>
<evidence type="ECO:0000256" key="5">
    <source>
        <dbReference type="ARBA" id="ARBA00023136"/>
    </source>
</evidence>
<dbReference type="InterPro" id="IPR025857">
    <property type="entry name" value="MacB_PCD"/>
</dbReference>
<dbReference type="STRING" id="643648.Slip_0091"/>
<evidence type="ECO:0000313" key="11">
    <source>
        <dbReference type="Proteomes" id="UP000000378"/>
    </source>
</evidence>